<dbReference type="GO" id="GO:0005524">
    <property type="term" value="F:ATP binding"/>
    <property type="evidence" value="ECO:0007669"/>
    <property type="project" value="UniProtKB-UniRule"/>
</dbReference>
<keyword evidence="3 7" id="KW-0067">ATP-binding</keyword>
<feature type="domain" description="Kinesin motor" evidence="10">
    <location>
        <begin position="211"/>
        <end position="548"/>
    </location>
</feature>
<dbReference type="PROSITE" id="PS00411">
    <property type="entry name" value="KINESIN_MOTOR_1"/>
    <property type="match status" value="1"/>
</dbReference>
<feature type="coiled-coil region" evidence="8">
    <location>
        <begin position="750"/>
        <end position="813"/>
    </location>
</feature>
<dbReference type="InterPro" id="IPR027417">
    <property type="entry name" value="P-loop_NTPase"/>
</dbReference>
<feature type="region of interest" description="Disordered" evidence="9">
    <location>
        <begin position="123"/>
        <end position="150"/>
    </location>
</feature>
<organism evidence="11">
    <name type="scientific">Tanacetum cinerariifolium</name>
    <name type="common">Dalmatian daisy</name>
    <name type="synonym">Chrysanthemum cinerariifolium</name>
    <dbReference type="NCBI Taxonomy" id="118510"/>
    <lineage>
        <taxon>Eukaryota</taxon>
        <taxon>Viridiplantae</taxon>
        <taxon>Streptophyta</taxon>
        <taxon>Embryophyta</taxon>
        <taxon>Tracheophyta</taxon>
        <taxon>Spermatophyta</taxon>
        <taxon>Magnoliopsida</taxon>
        <taxon>eudicotyledons</taxon>
        <taxon>Gunneridae</taxon>
        <taxon>Pentapetalae</taxon>
        <taxon>asterids</taxon>
        <taxon>campanulids</taxon>
        <taxon>Asterales</taxon>
        <taxon>Asteraceae</taxon>
        <taxon>Asteroideae</taxon>
        <taxon>Anthemideae</taxon>
        <taxon>Anthemidinae</taxon>
        <taxon>Tanacetum</taxon>
    </lineage>
</organism>
<reference evidence="11" key="1">
    <citation type="journal article" date="2019" name="Sci. Rep.">
        <title>Draft genome of Tanacetum cinerariifolium, the natural source of mosquito coil.</title>
        <authorList>
            <person name="Yamashiro T."/>
            <person name="Shiraishi A."/>
            <person name="Satake H."/>
            <person name="Nakayama K."/>
        </authorList>
    </citation>
    <scope>NUCLEOTIDE SEQUENCE</scope>
</reference>
<dbReference type="SMART" id="SM00129">
    <property type="entry name" value="KISc"/>
    <property type="match status" value="1"/>
</dbReference>
<dbReference type="Pfam" id="PF00225">
    <property type="entry name" value="Kinesin"/>
    <property type="match status" value="1"/>
</dbReference>
<dbReference type="GO" id="GO:0003777">
    <property type="term" value="F:microtubule motor activity"/>
    <property type="evidence" value="ECO:0007669"/>
    <property type="project" value="InterPro"/>
</dbReference>
<name>A0A6L2JIP5_TANCI</name>
<dbReference type="GO" id="GO:0005874">
    <property type="term" value="C:microtubule"/>
    <property type="evidence" value="ECO:0007669"/>
    <property type="project" value="UniProtKB-KW"/>
</dbReference>
<dbReference type="InterPro" id="IPR036961">
    <property type="entry name" value="Kinesin_motor_dom_sf"/>
</dbReference>
<keyword evidence="1" id="KW-0493">Microtubule</keyword>
<feature type="coiled-coil region" evidence="8">
    <location>
        <begin position="641"/>
        <end position="671"/>
    </location>
</feature>
<dbReference type="InterPro" id="IPR001752">
    <property type="entry name" value="Kinesin_motor_dom"/>
</dbReference>
<feature type="coiled-coil region" evidence="8">
    <location>
        <begin position="879"/>
        <end position="913"/>
    </location>
</feature>
<dbReference type="InterPro" id="IPR044986">
    <property type="entry name" value="KIF15/KIN-12"/>
</dbReference>
<evidence type="ECO:0000256" key="9">
    <source>
        <dbReference type="SAM" id="MobiDB-lite"/>
    </source>
</evidence>
<evidence type="ECO:0000256" key="1">
    <source>
        <dbReference type="ARBA" id="ARBA00022701"/>
    </source>
</evidence>
<feature type="coiled-coil region" evidence="8">
    <location>
        <begin position="1609"/>
        <end position="1643"/>
    </location>
</feature>
<evidence type="ECO:0000256" key="2">
    <source>
        <dbReference type="ARBA" id="ARBA00022741"/>
    </source>
</evidence>
<sequence>MIRDSKFSRRNSGKNLSFDEPENVPVNSNIREQFVSRMSIDSCSRPPLNAIQEPLLNPSKNDQELGSKTLKLLRTPTKPKVMKTPEKQGGLGRNRYGWGADSSNVPSNVNGTPNKACRALGTTGRGSSGFMESGSAHSTPTKSLSVSKPPNPVLVYGGSTRPPVVGGARGSNFAALSKGVPVSYTTYTNVNSVDVPHFDLKEDPSFWMDHSVQVLIRVRPLNDMEISSQGYNRCLKQESAQSLTWVGHPETRFTFDHVACETINQETLFKMVGLPMVENCLSGYNSCMFAYGQTGSGKTHTMLGEINELEVKPSQYRGMTPRIFEFLFARIIAEEESRKDERLVYTCKCSFLEIYNEQIADLLDPSSTNLQLREDVKKGVYVENLTEFEVHTVGDILKLLSQGSANRRVAATNMNRESSRSHSVFTCVIESRWEKDSTSNLRFARLNLVDLAGSERQKSSGAEGERLKEAANINKSLSTLGHVIMVLVDGANARTKHVPYRDSRLTFLLQDSLGGNSKTMIIANVSPSMSSAIETLNTLKFAQRAKLIQNNAVINEDASGDVAALQHQIRLLKEELAILKRHNIARSLRFSSKDENYSDGNSIETSLSKDDDVVGDDQILRLSCKQLKSLETSLNGALRREQSSENCIRKLEEEIEQLNSLVRQREEENRCTKMMLKFREDKISRLESLLDGSTPVDSYLLEENNTLREEISIFRAKVDRNPEVTRFAVENIRLSAQLKIVQDYYEEGEREMLLTEVSELRDQLALLLEENLKQDTIMNPNMEKEAAAVKKENEFLQSELKASHEELQKCRDNLNSCLDKNEKLCRKIVDLTALLETQRSAVNEQDCNTEESKKDTEVVDLQLETEILQIMLKEERSIRVETEEKLSLITKQFEILREELHEAKSVIEALEFQQLASINELENLRNTNKKYDEILQKKEPKIVSVNRTENQDSSLQAKLNKVQDSLDKTKKLNMWYQTDRACHASNEEEMDEVRKQVEAEMTDVIVCLQEEICGFQRQMHESILKEKETKHELTLLQQKCKEKDQNFNSLFEEVEEVLTAGHKALDEANIVGTGKRTWVSDQLQIIARNISEKELRIDELNSCLEDAKSRGNEMESMLRSLRGATLVMSEAHQQDCREKDQEIHRLLSLVSQLEDQIKLYELEVMDAKVNATHQDVESLCYFDKFVEAQLNVKESGFMINNLMADNEAMTMVISHQNEELESLEERLVTELSAKEIELFIMLSKLEDVALEYNDLKKENTRVATVIKKFKEDKIISYVDMHLKDCISLEKDAEIGLLQTRVEMQAEALKMARTLIEENEAMATEDKNLYELELLDARQNAARRAVESSCYLAKFLETQQNINETFFMINKLATENEALKSKEVALINERDMLMGSNSVLEKQLETDTITMKKELEELELMILEIQGTVDEELKQTGSDLVEIKSRFQSSNKLQRTICEEIWSEIIAKDWAMSVLHVCHMGILIDTVTGLNAEKSLLYHDLCESSSLVSQLQEHNGNSRKELEACSMLRGKLLADIKNSYDRVIRKEEEADKLSIKMTSFEKKILDLQRMEEAMLERSSHMGHELSMLLKEVMDDKDEQLRCLSAKEIELIIMTSKLEQVASENNDLQNENIHMSTVLENFKEEIIVSHVDSHFKDFVLMESDANFGLLQNQIKAQEEALINSSDSISALEYQNQMLEISSCKLQHELETKGAELEDAIKHEKEDIVEFETSFEALACELYENIVKGAVLEARLKEKAALISTLEADLFRQHQSTESLSSEIHLLAENAEDALRAKVLAEVQLVETKKAMESLEIEILEFKTALGEKNTLIESLKGDLESVACERNEAISSQSNQQACETRKHYAEEKLRLYEKSVEGLESTLNEYETSQHYAEEKLKLNQKSMEGLECTVNELENEVDMAKGEAESQRLRREELEQELQKIRLQEQSLTTENEAFKVEIANYKMKVTELEDEIKKLPGQQILEQQIHHLEIIREENKALKARNDEISSKLRQAEVIVSRVNEGFANRRAELVRRST</sequence>
<dbReference type="InterPro" id="IPR019821">
    <property type="entry name" value="Kinesin_motor_CS"/>
</dbReference>
<gene>
    <name evidence="11" type="ORF">Tci_008871</name>
</gene>
<dbReference type="PRINTS" id="PR00380">
    <property type="entry name" value="KINESINHEAVY"/>
</dbReference>
<evidence type="ECO:0000256" key="6">
    <source>
        <dbReference type="ARBA" id="ARBA00034488"/>
    </source>
</evidence>
<keyword evidence="4 8" id="KW-0175">Coiled coil</keyword>
<dbReference type="Gene3D" id="3.40.850.10">
    <property type="entry name" value="Kinesin motor domain"/>
    <property type="match status" value="1"/>
</dbReference>
<feature type="coiled-coil region" evidence="8">
    <location>
        <begin position="1136"/>
        <end position="1170"/>
    </location>
</feature>
<comment type="caution">
    <text evidence="11">The sequence shown here is derived from an EMBL/GenBank/DDBJ whole genome shotgun (WGS) entry which is preliminary data.</text>
</comment>
<feature type="region of interest" description="Disordered" evidence="9">
    <location>
        <begin position="1"/>
        <end position="24"/>
    </location>
</feature>
<feature type="coiled-coil region" evidence="8">
    <location>
        <begin position="555"/>
        <end position="582"/>
    </location>
</feature>
<comment type="similarity">
    <text evidence="6">Belongs to the TRAFAC class myosin-kinesin ATPase superfamily. Kinesin family. KIN-12 subfamily.</text>
</comment>
<evidence type="ECO:0000259" key="10">
    <source>
        <dbReference type="PROSITE" id="PS50067"/>
    </source>
</evidence>
<feature type="compositionally biased region" description="Polar residues" evidence="9">
    <location>
        <begin position="135"/>
        <end position="148"/>
    </location>
</feature>
<evidence type="ECO:0000256" key="8">
    <source>
        <dbReference type="SAM" id="Coils"/>
    </source>
</evidence>
<feature type="coiled-coil region" evidence="8">
    <location>
        <begin position="1795"/>
        <end position="1822"/>
    </location>
</feature>
<protein>
    <submittedName>
        <fullName evidence="11">Kinesin-like protein KIN-12D</fullName>
    </submittedName>
</protein>
<evidence type="ECO:0000256" key="5">
    <source>
        <dbReference type="ARBA" id="ARBA00023175"/>
    </source>
</evidence>
<dbReference type="GO" id="GO:0008017">
    <property type="term" value="F:microtubule binding"/>
    <property type="evidence" value="ECO:0007669"/>
    <property type="project" value="InterPro"/>
</dbReference>
<dbReference type="EMBL" id="BKCJ010000863">
    <property type="protein sequence ID" value="GEU36893.1"/>
    <property type="molecule type" value="Genomic_DNA"/>
</dbReference>
<dbReference type="SUPFAM" id="SSF52540">
    <property type="entry name" value="P-loop containing nucleoside triphosphate hydrolases"/>
    <property type="match status" value="1"/>
</dbReference>
<evidence type="ECO:0000256" key="3">
    <source>
        <dbReference type="ARBA" id="ARBA00022840"/>
    </source>
</evidence>
<dbReference type="GO" id="GO:0007018">
    <property type="term" value="P:microtubule-based movement"/>
    <property type="evidence" value="ECO:0007669"/>
    <property type="project" value="InterPro"/>
</dbReference>
<accession>A0A6L2JIP5</accession>
<keyword evidence="5 7" id="KW-0505">Motor protein</keyword>
<dbReference type="FunFam" id="3.40.850.10:FF:000033">
    <property type="entry name" value="Kinesin-like protein KIN-12E"/>
    <property type="match status" value="1"/>
</dbReference>
<feature type="binding site" evidence="7">
    <location>
        <begin position="292"/>
        <end position="299"/>
    </location>
    <ligand>
        <name>ATP</name>
        <dbReference type="ChEBI" id="CHEBI:30616"/>
    </ligand>
</feature>
<evidence type="ECO:0000313" key="11">
    <source>
        <dbReference type="EMBL" id="GEU36893.1"/>
    </source>
</evidence>
<dbReference type="PROSITE" id="PS50067">
    <property type="entry name" value="KINESIN_MOTOR_2"/>
    <property type="match status" value="1"/>
</dbReference>
<proteinExistence type="inferred from homology"/>
<keyword evidence="2 7" id="KW-0547">Nucleotide-binding</keyword>
<feature type="coiled-coil region" evidence="8">
    <location>
        <begin position="1206"/>
        <end position="1237"/>
    </location>
</feature>
<dbReference type="PANTHER" id="PTHR37739">
    <property type="entry name" value="KINESIN-LIKE PROTEIN KIN-12D"/>
    <property type="match status" value="1"/>
</dbReference>
<evidence type="ECO:0000256" key="7">
    <source>
        <dbReference type="PROSITE-ProRule" id="PRU00283"/>
    </source>
</evidence>
<feature type="coiled-coil region" evidence="8">
    <location>
        <begin position="1868"/>
        <end position="2016"/>
    </location>
</feature>
<evidence type="ECO:0000256" key="4">
    <source>
        <dbReference type="ARBA" id="ARBA00023054"/>
    </source>
</evidence>
<dbReference type="PANTHER" id="PTHR37739:SF8">
    <property type="entry name" value="KINESIN-LIKE PROTEIN KIN-12D"/>
    <property type="match status" value="1"/>
</dbReference>